<dbReference type="InterPro" id="IPR051267">
    <property type="entry name" value="STEAP_metalloreductase"/>
</dbReference>
<dbReference type="RefSeq" id="WP_344245861.1">
    <property type="nucleotide sequence ID" value="NZ_BAAAPM010000003.1"/>
</dbReference>
<name>A0ABP4UXL8_9MICO</name>
<dbReference type="InterPro" id="IPR036291">
    <property type="entry name" value="NAD(P)-bd_dom_sf"/>
</dbReference>
<comment type="caution">
    <text evidence="3">The sequence shown here is derived from an EMBL/GenBank/DDBJ whole genome shotgun (WGS) entry which is preliminary data.</text>
</comment>
<dbReference type="PANTHER" id="PTHR14239">
    <property type="entry name" value="DUDULIN-RELATED"/>
    <property type="match status" value="1"/>
</dbReference>
<dbReference type="Pfam" id="PF03807">
    <property type="entry name" value="F420_oxidored"/>
    <property type="match status" value="1"/>
</dbReference>
<evidence type="ECO:0000313" key="4">
    <source>
        <dbReference type="Proteomes" id="UP001501138"/>
    </source>
</evidence>
<keyword evidence="1" id="KW-0560">Oxidoreductase</keyword>
<dbReference type="EMBL" id="BAAAPM010000003">
    <property type="protein sequence ID" value="GAA1713975.1"/>
    <property type="molecule type" value="Genomic_DNA"/>
</dbReference>
<dbReference type="InterPro" id="IPR028939">
    <property type="entry name" value="P5C_Rdtase_cat_N"/>
</dbReference>
<dbReference type="SUPFAM" id="SSF51735">
    <property type="entry name" value="NAD(P)-binding Rossmann-fold domains"/>
    <property type="match status" value="1"/>
</dbReference>
<dbReference type="Gene3D" id="3.40.50.720">
    <property type="entry name" value="NAD(P)-binding Rossmann-like Domain"/>
    <property type="match status" value="1"/>
</dbReference>
<evidence type="ECO:0000259" key="2">
    <source>
        <dbReference type="Pfam" id="PF03807"/>
    </source>
</evidence>
<organism evidence="3 4">
    <name type="scientific">Isoptericola hypogeus</name>
    <dbReference type="NCBI Taxonomy" id="300179"/>
    <lineage>
        <taxon>Bacteria</taxon>
        <taxon>Bacillati</taxon>
        <taxon>Actinomycetota</taxon>
        <taxon>Actinomycetes</taxon>
        <taxon>Micrococcales</taxon>
        <taxon>Promicromonosporaceae</taxon>
        <taxon>Isoptericola</taxon>
    </lineage>
</organism>
<accession>A0ABP4UXL8</accession>
<feature type="domain" description="Pyrroline-5-carboxylate reductase catalytic N-terminal" evidence="2">
    <location>
        <begin position="3"/>
        <end position="89"/>
    </location>
</feature>
<keyword evidence="4" id="KW-1185">Reference proteome</keyword>
<gene>
    <name evidence="3" type="ORF">GCM10009809_07720</name>
</gene>
<dbReference type="PANTHER" id="PTHR14239:SF10">
    <property type="entry name" value="REDUCTASE"/>
    <property type="match status" value="1"/>
</dbReference>
<protein>
    <submittedName>
        <fullName evidence="3">NADPH-dependent F420 reductase</fullName>
    </submittedName>
</protein>
<evidence type="ECO:0000313" key="3">
    <source>
        <dbReference type="EMBL" id="GAA1713975.1"/>
    </source>
</evidence>
<sequence>MATISIIGSGNMGAAIAGLALAGGNDVQVVARDRAKAAATGADVTATGFGEPLVGDVVVLALPYPALDDVVATYGDQLAGRTVVDITNPLDFSTFDSLVVPADSSAAAELAAKVPGATVLKAFNTNFAATLASGTVDDVPTTVLVAGDDADAKAGFAAAFDGSGVRVVDAGSLARARELEALGFLQLTLAAGERTQWTTGFALL</sequence>
<evidence type="ECO:0000256" key="1">
    <source>
        <dbReference type="ARBA" id="ARBA00023002"/>
    </source>
</evidence>
<proteinExistence type="predicted"/>
<reference evidence="4" key="1">
    <citation type="journal article" date="2019" name="Int. J. Syst. Evol. Microbiol.">
        <title>The Global Catalogue of Microorganisms (GCM) 10K type strain sequencing project: providing services to taxonomists for standard genome sequencing and annotation.</title>
        <authorList>
            <consortium name="The Broad Institute Genomics Platform"/>
            <consortium name="The Broad Institute Genome Sequencing Center for Infectious Disease"/>
            <person name="Wu L."/>
            <person name="Ma J."/>
        </authorList>
    </citation>
    <scope>NUCLEOTIDE SEQUENCE [LARGE SCALE GENOMIC DNA]</scope>
    <source>
        <strain evidence="4">JCM 15589</strain>
    </source>
</reference>
<dbReference type="Proteomes" id="UP001501138">
    <property type="component" value="Unassembled WGS sequence"/>
</dbReference>